<protein>
    <submittedName>
        <fullName evidence="1">DUF6207 family protein</fullName>
    </submittedName>
</protein>
<accession>A0ABT0V3I6</accession>
<evidence type="ECO:0000313" key="2">
    <source>
        <dbReference type="Proteomes" id="UP001431429"/>
    </source>
</evidence>
<reference evidence="1" key="1">
    <citation type="submission" date="2022-06" db="EMBL/GenBank/DDBJ databases">
        <title>Genome public.</title>
        <authorList>
            <person name="Sun Q."/>
        </authorList>
    </citation>
    <scope>NUCLEOTIDE SEQUENCE</scope>
    <source>
        <strain evidence="1">CWNU-1</strain>
    </source>
</reference>
<name>A0ABT0V3I6_9ACTN</name>
<sequence>MPTSQTNVDNIDEDHVREPGLVVLDITCADEETVITVISTLEQVWATSGIVAVYRDPGQPGVRARLRADIHRHGPEHP</sequence>
<comment type="caution">
    <text evidence="1">The sequence shown here is derived from an EMBL/GenBank/DDBJ whole genome shotgun (WGS) entry which is preliminary data.</text>
</comment>
<dbReference type="EMBL" id="JAMQAW010000099">
    <property type="protein sequence ID" value="MCM2394118.1"/>
    <property type="molecule type" value="Genomic_DNA"/>
</dbReference>
<dbReference type="Pfam" id="PF19711">
    <property type="entry name" value="DUF6207"/>
    <property type="match status" value="1"/>
</dbReference>
<evidence type="ECO:0000313" key="1">
    <source>
        <dbReference type="EMBL" id="MCM2394118.1"/>
    </source>
</evidence>
<organism evidence="1 2">
    <name type="scientific">Streptomyces albipurpureus</name>
    <dbReference type="NCBI Taxonomy" id="2897419"/>
    <lineage>
        <taxon>Bacteria</taxon>
        <taxon>Bacillati</taxon>
        <taxon>Actinomycetota</taxon>
        <taxon>Actinomycetes</taxon>
        <taxon>Kitasatosporales</taxon>
        <taxon>Streptomycetaceae</taxon>
        <taxon>Streptomyces</taxon>
    </lineage>
</organism>
<dbReference type="Proteomes" id="UP001431429">
    <property type="component" value="Unassembled WGS sequence"/>
</dbReference>
<gene>
    <name evidence="1" type="ORF">NBG84_38610</name>
</gene>
<keyword evidence="2" id="KW-1185">Reference proteome</keyword>
<dbReference type="InterPro" id="IPR045775">
    <property type="entry name" value="DUF6207"/>
</dbReference>
<proteinExistence type="predicted"/>
<dbReference type="RefSeq" id="WP_250924398.1">
    <property type="nucleotide sequence ID" value="NZ_JAMQAW010000099.1"/>
</dbReference>